<name>A0A1B8G969_9PEZI</name>
<dbReference type="Pfam" id="PF12796">
    <property type="entry name" value="Ank_2"/>
    <property type="match status" value="5"/>
</dbReference>
<keyword evidence="1" id="KW-0677">Repeat</keyword>
<dbReference type="STRING" id="342668.A0A1B8G969"/>
<dbReference type="InterPro" id="IPR027417">
    <property type="entry name" value="P-loop_NTPase"/>
</dbReference>
<dbReference type="SMART" id="SM00248">
    <property type="entry name" value="ANK"/>
    <property type="match status" value="17"/>
</dbReference>
<evidence type="ECO:0000313" key="6">
    <source>
        <dbReference type="Proteomes" id="UP000091956"/>
    </source>
</evidence>
<keyword evidence="6" id="KW-1185">Reference proteome</keyword>
<evidence type="ECO:0000313" key="5">
    <source>
        <dbReference type="EMBL" id="OBT92383.1"/>
    </source>
</evidence>
<dbReference type="SUPFAM" id="SSF48403">
    <property type="entry name" value="Ankyrin repeat"/>
    <property type="match status" value="2"/>
</dbReference>
<dbReference type="Pfam" id="PF13606">
    <property type="entry name" value="Ank_3"/>
    <property type="match status" value="1"/>
</dbReference>
<feature type="repeat" description="ANK" evidence="3">
    <location>
        <begin position="697"/>
        <end position="726"/>
    </location>
</feature>
<dbReference type="InterPro" id="IPR002110">
    <property type="entry name" value="Ankyrin_rpt"/>
</dbReference>
<dbReference type="PANTHER" id="PTHR24171">
    <property type="entry name" value="ANKYRIN REPEAT DOMAIN-CONTAINING PROTEIN 39-RELATED"/>
    <property type="match status" value="1"/>
</dbReference>
<dbReference type="InterPro" id="IPR036770">
    <property type="entry name" value="Ankyrin_rpt-contain_sf"/>
</dbReference>
<dbReference type="GeneID" id="28842689"/>
<organism evidence="5 6">
    <name type="scientific">Pseudogymnoascus verrucosus</name>
    <dbReference type="NCBI Taxonomy" id="342668"/>
    <lineage>
        <taxon>Eukaryota</taxon>
        <taxon>Fungi</taxon>
        <taxon>Dikarya</taxon>
        <taxon>Ascomycota</taxon>
        <taxon>Pezizomycotina</taxon>
        <taxon>Leotiomycetes</taxon>
        <taxon>Thelebolales</taxon>
        <taxon>Thelebolaceae</taxon>
        <taxon>Pseudogymnoascus</taxon>
    </lineage>
</organism>
<gene>
    <name evidence="5" type="ORF">VE01_09303</name>
</gene>
<evidence type="ECO:0000259" key="4">
    <source>
        <dbReference type="Pfam" id="PF24883"/>
    </source>
</evidence>
<feature type="repeat" description="ANK" evidence="3">
    <location>
        <begin position="1313"/>
        <end position="1345"/>
    </location>
</feature>
<dbReference type="Gene3D" id="1.25.40.20">
    <property type="entry name" value="Ankyrin repeat-containing domain"/>
    <property type="match status" value="4"/>
</dbReference>
<feature type="repeat" description="ANK" evidence="3">
    <location>
        <begin position="727"/>
        <end position="755"/>
    </location>
</feature>
<feature type="repeat" description="ANK" evidence="3">
    <location>
        <begin position="992"/>
        <end position="1024"/>
    </location>
</feature>
<dbReference type="Pfam" id="PF24883">
    <property type="entry name" value="NPHP3_N"/>
    <property type="match status" value="1"/>
</dbReference>
<dbReference type="RefSeq" id="XP_018126116.1">
    <property type="nucleotide sequence ID" value="XM_018278717.1"/>
</dbReference>
<reference evidence="5 6" key="1">
    <citation type="submission" date="2016-03" db="EMBL/GenBank/DDBJ databases">
        <title>Comparative genomics of Pseudogymnoascus destructans, the fungus causing white-nose syndrome of bats.</title>
        <authorList>
            <person name="Palmer J.M."/>
            <person name="Drees K.P."/>
            <person name="Foster J.T."/>
            <person name="Lindner D.L."/>
        </authorList>
    </citation>
    <scope>NUCLEOTIDE SEQUENCE [LARGE SCALE GENOMIC DNA]</scope>
    <source>
        <strain evidence="5 6">UAMH 10579</strain>
    </source>
</reference>
<dbReference type="PROSITE" id="PS50088">
    <property type="entry name" value="ANK_REPEAT"/>
    <property type="match status" value="9"/>
</dbReference>
<feature type="repeat" description="ANK" evidence="3">
    <location>
        <begin position="1214"/>
        <end position="1246"/>
    </location>
</feature>
<evidence type="ECO:0000256" key="3">
    <source>
        <dbReference type="PROSITE-ProRule" id="PRU00023"/>
    </source>
</evidence>
<dbReference type="EMBL" id="KV460268">
    <property type="protein sequence ID" value="OBT92383.1"/>
    <property type="molecule type" value="Genomic_DNA"/>
</dbReference>
<dbReference type="PROSITE" id="PS50297">
    <property type="entry name" value="ANK_REP_REGION"/>
    <property type="match status" value="7"/>
</dbReference>
<feature type="repeat" description="ANK" evidence="3">
    <location>
        <begin position="960"/>
        <end position="992"/>
    </location>
</feature>
<protein>
    <recommendedName>
        <fullName evidence="4">Nephrocystin 3-like N-terminal domain-containing protein</fullName>
    </recommendedName>
</protein>
<keyword evidence="2 3" id="KW-0040">ANK repeat</keyword>
<dbReference type="InterPro" id="IPR056884">
    <property type="entry name" value="NPHP3-like_N"/>
</dbReference>
<dbReference type="Gene3D" id="3.40.50.300">
    <property type="entry name" value="P-loop containing nucleotide triphosphate hydrolases"/>
    <property type="match status" value="1"/>
</dbReference>
<reference evidence="6" key="2">
    <citation type="journal article" date="2018" name="Nat. Commun.">
        <title>Extreme sensitivity to ultraviolet light in the fungal pathogen causing white-nose syndrome of bats.</title>
        <authorList>
            <person name="Palmer J.M."/>
            <person name="Drees K.P."/>
            <person name="Foster J.T."/>
            <person name="Lindner D.L."/>
        </authorList>
    </citation>
    <scope>NUCLEOTIDE SEQUENCE [LARGE SCALE GENOMIC DNA]</scope>
    <source>
        <strain evidence="6">UAMH 10579</strain>
    </source>
</reference>
<proteinExistence type="predicted"/>
<feature type="domain" description="Nephrocystin 3-like N-terminal" evidence="4">
    <location>
        <begin position="205"/>
        <end position="383"/>
    </location>
</feature>
<evidence type="ECO:0000256" key="1">
    <source>
        <dbReference type="ARBA" id="ARBA00022737"/>
    </source>
</evidence>
<dbReference type="Proteomes" id="UP000091956">
    <property type="component" value="Unassembled WGS sequence"/>
</dbReference>
<dbReference type="SUPFAM" id="SSF52540">
    <property type="entry name" value="P-loop containing nucleoside triphosphate hydrolases"/>
    <property type="match status" value="1"/>
</dbReference>
<feature type="repeat" description="ANK" evidence="3">
    <location>
        <begin position="1106"/>
        <end position="1138"/>
    </location>
</feature>
<sequence length="1392" mass="152542">MADPLSVAASLIAIAQVSGSIISLCYDYRRGFQGAQKEVLQIFRETQSLRNVIEQLIHLVDDNNDAGSEVNLPSLKNMSVNDGPISEFQSDLRKLEDRLRKPVTKWKRLGEQLLWPLRERDVKEALGSIHRMKGIIEFGLVADSTAAIVEIQRNTRELKDRILDYRRSNFHISEQEHLQVMLEWLGSPDPSVRHNDVCKKRAKDSGLWLLDGSEYGVWHKAPTASFWLHGIPGCGKSVLSSVVIEHIKSHNIRNHDVALAYFYFDFSNESTCKSEVMLRSLVSQLSMWRGKPPKALSRCARKHFRTTSHCGDGDELAVYRDGISQPTTQDLVEILRGIAEEYDDTYLVVDGLDECLDQGELLEILNDILSFQEDGLRIFLASRRSGDIGAVLDSKVTYTVEARSEDVGGDIYSFVQEQLKTHPKLSKWPASLRMEIQDSLISGAGGMFRWVHCQLGILGKCITIKNIRKALKALPKSLSETYALTIDGIDEDHWEYAVKILMWLAISPKPLEIGEAAEVLAVDLEAEGGPVYDEDLRVLDPTIEIPAMCTSLVATTTTCLRSRNGTLEKGIELRLAHYTVREYLLSEEFFLRMRHTTLFVNKPQVHAFVARTSLAYILSIQEALTEELQKDRPLSRHAAEVWLYHYQEASKETSLELLVLQLLRDNGQTEPYRNWCKLFDPSKPWRQPDLQRKTCPSPLYYASSEGLEPLVLALLKAGADCNAVGEIHKTGLQAAACNGHIGIVRALLKAGADVNGGGGLYRVPIIAASASGHAEIVEVLLEHGAHANYSFPVTALTEASRRNYVEVVRVLINGGASPNQYSFKLFDVNPIEAASSRGYKDCVALMLPKASRMTARGGLEVASRATTDRDMLKIFVEFIPDDVLNYAAALGYKDLVEDLLDTGAKSETKTTIRRSWGPEDLSQSALVQACANGHLGIAKQLIDKGADINAKAGEGKGWGGSSVALTMATRACNPEMVKLLLTHGANVNAGGDDGPALQIAAYEGYKDIVQILIDHGASLEDSTGIYGGPVQAAVLGDHIDILKIVLAAGTNVNMMAGLSTEYISDVALSGSPIQAAVFCSNIPMANFLLGHGADPNLWRNVNGRKGMMAPLSMAAKNGNLDLVNRLLDAGADVKALEEGLDSGPALFWAVRGGFLMVVNRLLDAGADPNAPCHTIVGGDATILAEACSGQDASVVESMLKAGADVRKYSDFRENNEPPIHTAARCGSVDVIRLLEKYGADVNEQCEGGETALHKAAKGGRRDIVEVLLLELKADPLLSFLNGSLPIHTAASWNSPECLELLVKVSDINARNKAGRTPLHWAADHAATKAVEWLLKNAADDSIEEFGTNMTARDYAELRMQEADSGNNAEYAEVLEMFDRHLKVKYAIRPSTP</sequence>
<evidence type="ECO:0000256" key="2">
    <source>
        <dbReference type="ARBA" id="ARBA00023043"/>
    </source>
</evidence>
<accession>A0A1B8G969</accession>
<dbReference type="PANTHER" id="PTHR24171:SF9">
    <property type="entry name" value="ANKYRIN REPEAT DOMAIN-CONTAINING PROTEIN 39"/>
    <property type="match status" value="1"/>
</dbReference>
<feature type="repeat" description="ANK" evidence="3">
    <location>
        <begin position="1247"/>
        <end position="1268"/>
    </location>
</feature>
<feature type="repeat" description="ANK" evidence="3">
    <location>
        <begin position="921"/>
        <end position="953"/>
    </location>
</feature>